<evidence type="ECO:0000313" key="4">
    <source>
        <dbReference type="Proteomes" id="UP001597260"/>
    </source>
</evidence>
<dbReference type="InterPro" id="IPR050266">
    <property type="entry name" value="AB_hydrolase_sf"/>
</dbReference>
<dbReference type="PANTHER" id="PTHR43798:SF31">
    <property type="entry name" value="AB HYDROLASE SUPERFAMILY PROTEIN YCLE"/>
    <property type="match status" value="1"/>
</dbReference>
<evidence type="ECO:0000313" key="3">
    <source>
        <dbReference type="EMBL" id="MFD1321293.1"/>
    </source>
</evidence>
<comment type="caution">
    <text evidence="3">The sequence shown here is derived from an EMBL/GenBank/DDBJ whole genome shotgun (WGS) entry which is preliminary data.</text>
</comment>
<feature type="domain" description="AB hydrolase-1" evidence="2">
    <location>
        <begin position="11"/>
        <end position="221"/>
    </location>
</feature>
<dbReference type="InterPro" id="IPR000073">
    <property type="entry name" value="AB_hydrolase_1"/>
</dbReference>
<evidence type="ECO:0000259" key="2">
    <source>
        <dbReference type="Pfam" id="PF12697"/>
    </source>
</evidence>
<gene>
    <name evidence="3" type="ORF">ACFQ4H_09350</name>
</gene>
<dbReference type="Gene3D" id="3.40.50.1820">
    <property type="entry name" value="alpha/beta hydrolase"/>
    <property type="match status" value="1"/>
</dbReference>
<name>A0ABW3YE17_9ACTN</name>
<sequence>MDVEAGAQLPVVFVHGLRVSGTMWQPLIRVVGQHHPSAAPDLPGHGRRRGEPFTVEAAVEVVADTIDQLGGRALVVGLSLGGYVGIATAGRYPDRVAGLVAVGCTARPVGAFAVLFRQVARLAGWYPEVGNRLSVRAFRRVLPAPLAGAMVAGGLSCEVLPQVVDGVTRLDVLGLLSAYPGRVCLVNGARDHFRADERHFLDACRDGRLVVLPRRGHIDCLVEVEALAGIVTELATPPVRS</sequence>
<dbReference type="SUPFAM" id="SSF53474">
    <property type="entry name" value="alpha/beta-Hydrolases"/>
    <property type="match status" value="1"/>
</dbReference>
<reference evidence="4" key="1">
    <citation type="journal article" date="2019" name="Int. J. Syst. Evol. Microbiol.">
        <title>The Global Catalogue of Microorganisms (GCM) 10K type strain sequencing project: providing services to taxonomists for standard genome sequencing and annotation.</title>
        <authorList>
            <consortium name="The Broad Institute Genomics Platform"/>
            <consortium name="The Broad Institute Genome Sequencing Center for Infectious Disease"/>
            <person name="Wu L."/>
            <person name="Ma J."/>
        </authorList>
    </citation>
    <scope>NUCLEOTIDE SEQUENCE [LARGE SCALE GENOMIC DNA]</scope>
    <source>
        <strain evidence="4">JCM 31037</strain>
    </source>
</reference>
<protein>
    <submittedName>
        <fullName evidence="3">Alpha/beta fold hydrolase</fullName>
    </submittedName>
</protein>
<dbReference type="InterPro" id="IPR029058">
    <property type="entry name" value="AB_hydrolase_fold"/>
</dbReference>
<dbReference type="EMBL" id="JBHTMP010000010">
    <property type="protein sequence ID" value="MFD1321293.1"/>
    <property type="molecule type" value="Genomic_DNA"/>
</dbReference>
<accession>A0ABW3YE17</accession>
<proteinExistence type="predicted"/>
<dbReference type="PRINTS" id="PR00111">
    <property type="entry name" value="ABHYDROLASE"/>
</dbReference>
<dbReference type="PANTHER" id="PTHR43798">
    <property type="entry name" value="MONOACYLGLYCEROL LIPASE"/>
    <property type="match status" value="1"/>
</dbReference>
<organism evidence="3 4">
    <name type="scientific">Micromonospora sonneratiae</name>
    <dbReference type="NCBI Taxonomy" id="1184706"/>
    <lineage>
        <taxon>Bacteria</taxon>
        <taxon>Bacillati</taxon>
        <taxon>Actinomycetota</taxon>
        <taxon>Actinomycetes</taxon>
        <taxon>Micromonosporales</taxon>
        <taxon>Micromonosporaceae</taxon>
        <taxon>Micromonospora</taxon>
    </lineage>
</organism>
<dbReference type="Proteomes" id="UP001597260">
    <property type="component" value="Unassembled WGS sequence"/>
</dbReference>
<keyword evidence="4" id="KW-1185">Reference proteome</keyword>
<evidence type="ECO:0000256" key="1">
    <source>
        <dbReference type="ARBA" id="ARBA00022801"/>
    </source>
</evidence>
<dbReference type="GO" id="GO:0016787">
    <property type="term" value="F:hydrolase activity"/>
    <property type="evidence" value="ECO:0007669"/>
    <property type="project" value="UniProtKB-KW"/>
</dbReference>
<keyword evidence="1 3" id="KW-0378">Hydrolase</keyword>
<dbReference type="Pfam" id="PF12697">
    <property type="entry name" value="Abhydrolase_6"/>
    <property type="match status" value="1"/>
</dbReference>
<dbReference type="RefSeq" id="WP_377569260.1">
    <property type="nucleotide sequence ID" value="NZ_JBHTMP010000010.1"/>
</dbReference>